<evidence type="ECO:0000313" key="9">
    <source>
        <dbReference type="WBParaSite" id="HPLM_0000496901-mRNA-1"/>
    </source>
</evidence>
<keyword evidence="4" id="KW-0165">Cleavage on pair of basic residues</keyword>
<evidence type="ECO:0000313" key="8">
    <source>
        <dbReference type="Proteomes" id="UP000268014"/>
    </source>
</evidence>
<name>A0A0N4W4X3_HAEPC</name>
<keyword evidence="6" id="KW-0527">Neuropeptide</keyword>
<reference evidence="7 8" key="2">
    <citation type="submission" date="2018-11" db="EMBL/GenBank/DDBJ databases">
        <authorList>
            <consortium name="Pathogen Informatics"/>
        </authorList>
    </citation>
    <scope>NUCLEOTIDE SEQUENCE [LARGE SCALE GENOMIC DNA]</scope>
    <source>
        <strain evidence="7 8">MHpl1</strain>
    </source>
</reference>
<dbReference type="EMBL" id="UZAF01016271">
    <property type="protein sequence ID" value="VDO24464.1"/>
    <property type="molecule type" value="Genomic_DNA"/>
</dbReference>
<dbReference type="PANTHER" id="PTHR20986">
    <property type="entry name" value="FMRFAMIDE-RELATED PEPTIDES"/>
    <property type="match status" value="1"/>
</dbReference>
<proteinExistence type="inferred from homology"/>
<evidence type="ECO:0000256" key="5">
    <source>
        <dbReference type="ARBA" id="ARBA00022815"/>
    </source>
</evidence>
<gene>
    <name evidence="7" type="ORF">HPLM_LOCUS4961</name>
</gene>
<keyword evidence="5" id="KW-0027">Amidation</keyword>
<dbReference type="OrthoDB" id="5821485at2759"/>
<dbReference type="GO" id="GO:0005576">
    <property type="term" value="C:extracellular region"/>
    <property type="evidence" value="ECO:0007669"/>
    <property type="project" value="UniProtKB-SubCell"/>
</dbReference>
<protein>
    <submittedName>
        <fullName evidence="9">FMRFamide-related neuropeptide</fullName>
    </submittedName>
</protein>
<evidence type="ECO:0000256" key="3">
    <source>
        <dbReference type="ARBA" id="ARBA00022525"/>
    </source>
</evidence>
<dbReference type="WBParaSite" id="HPLM_0000496901-mRNA-1">
    <property type="protein sequence ID" value="HPLM_0000496901-mRNA-1"/>
    <property type="gene ID" value="HPLM_0000496901"/>
</dbReference>
<sequence>MVRLVHESLWCQDDSQNHSIASSIFRFGKRAPMDRSAMVRFGRAPMDRSAMVRFGKRAPMDRSSMVRFGKRAPMDRSSMVRFGKRMASGEQSQFAGL</sequence>
<evidence type="ECO:0000256" key="1">
    <source>
        <dbReference type="ARBA" id="ARBA00004613"/>
    </source>
</evidence>
<dbReference type="STRING" id="6290.A0A0N4W4X3"/>
<evidence type="ECO:0000313" key="7">
    <source>
        <dbReference type="EMBL" id="VDO24464.1"/>
    </source>
</evidence>
<dbReference type="Proteomes" id="UP000268014">
    <property type="component" value="Unassembled WGS sequence"/>
</dbReference>
<keyword evidence="3" id="KW-0964">Secreted</keyword>
<comment type="subcellular location">
    <subcellularLocation>
        <location evidence="1">Secreted</location>
    </subcellularLocation>
</comment>
<keyword evidence="8" id="KW-1185">Reference proteome</keyword>
<evidence type="ECO:0000256" key="4">
    <source>
        <dbReference type="ARBA" id="ARBA00022685"/>
    </source>
</evidence>
<evidence type="ECO:0000256" key="2">
    <source>
        <dbReference type="ARBA" id="ARBA00006356"/>
    </source>
</evidence>
<accession>A0A0N4W4X3</accession>
<comment type="similarity">
    <text evidence="2">Belongs to the FARP (FMRFamide related peptide) family.</text>
</comment>
<dbReference type="GO" id="GO:0007218">
    <property type="term" value="P:neuropeptide signaling pathway"/>
    <property type="evidence" value="ECO:0007669"/>
    <property type="project" value="UniProtKB-KW"/>
</dbReference>
<dbReference type="PANTHER" id="PTHR20986:SF16">
    <property type="entry name" value="FMRFAMIDE-LIKE NEUROPEPTIDES 7"/>
    <property type="match status" value="1"/>
</dbReference>
<organism evidence="9">
    <name type="scientific">Haemonchus placei</name>
    <name type="common">Barber's pole worm</name>
    <dbReference type="NCBI Taxonomy" id="6290"/>
    <lineage>
        <taxon>Eukaryota</taxon>
        <taxon>Metazoa</taxon>
        <taxon>Ecdysozoa</taxon>
        <taxon>Nematoda</taxon>
        <taxon>Chromadorea</taxon>
        <taxon>Rhabditida</taxon>
        <taxon>Rhabditina</taxon>
        <taxon>Rhabditomorpha</taxon>
        <taxon>Strongyloidea</taxon>
        <taxon>Trichostrongylidae</taxon>
        <taxon>Haemonchus</taxon>
    </lineage>
</organism>
<evidence type="ECO:0000256" key="6">
    <source>
        <dbReference type="ARBA" id="ARBA00023320"/>
    </source>
</evidence>
<reference evidence="9" key="1">
    <citation type="submission" date="2017-02" db="UniProtKB">
        <authorList>
            <consortium name="WormBaseParasite"/>
        </authorList>
    </citation>
    <scope>IDENTIFICATION</scope>
</reference>
<dbReference type="AlphaFoldDB" id="A0A0N4W4X3"/>
<dbReference type="InterPro" id="IPR051041">
    <property type="entry name" value="FMRFamide-related_np"/>
</dbReference>